<organism evidence="9 10">
    <name type="scientific">Streptomyces pathocidini</name>
    <dbReference type="NCBI Taxonomy" id="1650571"/>
    <lineage>
        <taxon>Bacteria</taxon>
        <taxon>Bacillati</taxon>
        <taxon>Actinomycetota</taxon>
        <taxon>Actinomycetes</taxon>
        <taxon>Kitasatosporales</taxon>
        <taxon>Streptomycetaceae</taxon>
        <taxon>Streptomyces</taxon>
    </lineage>
</organism>
<dbReference type="Gene3D" id="2.60.40.10">
    <property type="entry name" value="Immunoglobulins"/>
    <property type="match status" value="1"/>
</dbReference>
<feature type="domain" description="Laminin G" evidence="7">
    <location>
        <begin position="569"/>
        <end position="744"/>
    </location>
</feature>
<keyword evidence="3" id="KW-0378">Hydrolase</keyword>
<accession>A0ABW7UXB6</accession>
<evidence type="ECO:0000313" key="10">
    <source>
        <dbReference type="Proteomes" id="UP001611548"/>
    </source>
</evidence>
<evidence type="ECO:0000259" key="8">
    <source>
        <dbReference type="PROSITE" id="PS50853"/>
    </source>
</evidence>
<dbReference type="InterPro" id="IPR001791">
    <property type="entry name" value="Laminin_G"/>
</dbReference>
<evidence type="ECO:0000256" key="6">
    <source>
        <dbReference type="SAM" id="SignalP"/>
    </source>
</evidence>
<evidence type="ECO:0000256" key="4">
    <source>
        <dbReference type="ARBA" id="ARBA00023326"/>
    </source>
</evidence>
<protein>
    <submittedName>
        <fullName evidence="9">LamG-like jellyroll fold domain-containing protein</fullName>
    </submittedName>
</protein>
<feature type="chain" id="PRO_5046127443" evidence="6">
    <location>
        <begin position="22"/>
        <end position="744"/>
    </location>
</feature>
<keyword evidence="6" id="KW-0732">Signal</keyword>
<evidence type="ECO:0000256" key="2">
    <source>
        <dbReference type="ARBA" id="ARBA00023273"/>
    </source>
</evidence>
<dbReference type="SUPFAM" id="SSF49265">
    <property type="entry name" value="Fibronectin type III"/>
    <property type="match status" value="1"/>
</dbReference>
<name>A0ABW7UXB6_9ACTN</name>
<evidence type="ECO:0000259" key="7">
    <source>
        <dbReference type="PROSITE" id="PS50025"/>
    </source>
</evidence>
<dbReference type="Pfam" id="PF13385">
    <property type="entry name" value="Laminin_G_3"/>
    <property type="match status" value="1"/>
</dbReference>
<keyword evidence="2" id="KW-0966">Cell projection</keyword>
<dbReference type="InterPro" id="IPR036116">
    <property type="entry name" value="FN3_sf"/>
</dbReference>
<dbReference type="InterPro" id="IPR013783">
    <property type="entry name" value="Ig-like_fold"/>
</dbReference>
<dbReference type="EMBL" id="JBIRWE010000005">
    <property type="protein sequence ID" value="MFI1965368.1"/>
    <property type="molecule type" value="Genomic_DNA"/>
</dbReference>
<comment type="caution">
    <text evidence="9">The sequence shown here is derived from an EMBL/GenBank/DDBJ whole genome shotgun (WGS) entry which is preliminary data.</text>
</comment>
<dbReference type="InterPro" id="IPR003961">
    <property type="entry name" value="FN3_dom"/>
</dbReference>
<dbReference type="SUPFAM" id="SSF50969">
    <property type="entry name" value="YVTN repeat-like/Quinoprotein amine dehydrogenase"/>
    <property type="match status" value="1"/>
</dbReference>
<dbReference type="InterPro" id="IPR013320">
    <property type="entry name" value="ConA-like_dom_sf"/>
</dbReference>
<evidence type="ECO:0000256" key="1">
    <source>
        <dbReference type="ARBA" id="ARBA00004316"/>
    </source>
</evidence>
<feature type="region of interest" description="Disordered" evidence="5">
    <location>
        <begin position="567"/>
        <end position="586"/>
    </location>
</feature>
<dbReference type="CDD" id="cd00110">
    <property type="entry name" value="LamG"/>
    <property type="match status" value="1"/>
</dbReference>
<evidence type="ECO:0000313" key="9">
    <source>
        <dbReference type="EMBL" id="MFI1965368.1"/>
    </source>
</evidence>
<feature type="signal peptide" evidence="6">
    <location>
        <begin position="1"/>
        <end position="21"/>
    </location>
</feature>
<evidence type="ECO:0000256" key="3">
    <source>
        <dbReference type="ARBA" id="ARBA00023295"/>
    </source>
</evidence>
<keyword evidence="4" id="KW-0624">Polysaccharide degradation</keyword>
<dbReference type="InterPro" id="IPR011044">
    <property type="entry name" value="Quino_amine_DH_bsu"/>
</dbReference>
<dbReference type="Gene3D" id="2.60.120.200">
    <property type="match status" value="1"/>
</dbReference>
<keyword evidence="10" id="KW-1185">Reference proteome</keyword>
<sequence>MRTVGVGTAVLSLAAASLIGAAGVGAPPAAALTPPVGMTADELPTWQTNGIVWAFAQADGVVFAGGTFSTVRPPGAAAGTSERPAVNFVALNAATGAPTGCALSFTVGSGTATVRALAVSPDRRTLYAGGSFGAVNGVAVSNVAAIDLATCTPRSGFKVAVNATVRALAATGDSVYLGGDFTSVEGEEKDYFAAVTPSGDLRSWTADADEPGRAVEMTPDGKNVLLGGDFFAVNNRSSHSLAVVTSATGAVSKAYGSGFVDSTSVVKDIATDPTGFYTANEGTGGFDGRIALDLDGFDQRWRDTCLGATQAVDVHRGVLYSGSHAHDCSTMGEFPNQPRKHLLAQSVNDPKLLGWFPDTNDGLGEQLGPRVMVHASSGGTDYMWVGGGFTTVTGTATNKPQQGLVRYADTPDTGAPSVPQANASSVRPGQVAVRWQSSLDLDDSALTYRVYRDGGATPVYTTTGSSLPWSRPQLTFTDTDVVAGRTYSYRITASDGTSTSAKSTAVTATAAAATEAYPARIIADGATLYWRYDEPAGSFAADSSGHDSGGVHRNGPAHAVTPGAVPGASTAIGHNGTSSYTYSDRKSERPSAYSIETWFRTTSRAGGKLVGFGDRFLEPSSYHDKQVYMTNDGRLVFGVNTGSLRTIGSGWGYNDGQWHHVVATQGSGGMRLYVDGSLRASNELVTTSRSYTGYWHAGGDTLSGYWPSSPWSDYFGGQLDETAIYPGVLSASQVGAHYSLGKGA</sequence>
<dbReference type="SUPFAM" id="SSF49899">
    <property type="entry name" value="Concanavalin A-like lectins/glucanases"/>
    <property type="match status" value="1"/>
</dbReference>
<reference evidence="9 10" key="1">
    <citation type="submission" date="2024-10" db="EMBL/GenBank/DDBJ databases">
        <title>The Natural Products Discovery Center: Release of the First 8490 Sequenced Strains for Exploring Actinobacteria Biosynthetic Diversity.</title>
        <authorList>
            <person name="Kalkreuter E."/>
            <person name="Kautsar S.A."/>
            <person name="Yang D."/>
            <person name="Bader C.D."/>
            <person name="Teijaro C.N."/>
            <person name="Fluegel L."/>
            <person name="Davis C.M."/>
            <person name="Simpson J.R."/>
            <person name="Lauterbach L."/>
            <person name="Steele A.D."/>
            <person name="Gui C."/>
            <person name="Meng S."/>
            <person name="Li G."/>
            <person name="Viehrig K."/>
            <person name="Ye F."/>
            <person name="Su P."/>
            <person name="Kiefer A.F."/>
            <person name="Nichols A."/>
            <person name="Cepeda A.J."/>
            <person name="Yan W."/>
            <person name="Fan B."/>
            <person name="Jiang Y."/>
            <person name="Adhikari A."/>
            <person name="Zheng C.-J."/>
            <person name="Schuster L."/>
            <person name="Cowan T.M."/>
            <person name="Smanski M.J."/>
            <person name="Chevrette M.G."/>
            <person name="De Carvalho L.P.S."/>
            <person name="Shen B."/>
        </authorList>
    </citation>
    <scope>NUCLEOTIDE SEQUENCE [LARGE SCALE GENOMIC DNA]</scope>
    <source>
        <strain evidence="9 10">NPDC020327</strain>
    </source>
</reference>
<dbReference type="PROSITE" id="PS50853">
    <property type="entry name" value="FN3"/>
    <property type="match status" value="1"/>
</dbReference>
<dbReference type="RefSeq" id="WP_398718382.1">
    <property type="nucleotide sequence ID" value="NZ_JBIRWE010000005.1"/>
</dbReference>
<dbReference type="PROSITE" id="PS50025">
    <property type="entry name" value="LAM_G_DOMAIN"/>
    <property type="match status" value="1"/>
</dbReference>
<dbReference type="Proteomes" id="UP001611548">
    <property type="component" value="Unassembled WGS sequence"/>
</dbReference>
<keyword evidence="4" id="KW-0119">Carbohydrate metabolism</keyword>
<feature type="domain" description="Fibronectin type-III" evidence="8">
    <location>
        <begin position="415"/>
        <end position="513"/>
    </location>
</feature>
<proteinExistence type="predicted"/>
<keyword evidence="3" id="KW-0326">Glycosidase</keyword>
<gene>
    <name evidence="9" type="ORF">ACH429_14860</name>
</gene>
<comment type="subcellular location">
    <subcellularLocation>
        <location evidence="1">Cell projection</location>
    </subcellularLocation>
</comment>
<evidence type="ECO:0000256" key="5">
    <source>
        <dbReference type="SAM" id="MobiDB-lite"/>
    </source>
</evidence>